<evidence type="ECO:0000313" key="3">
    <source>
        <dbReference type="Proteomes" id="UP000572212"/>
    </source>
</evidence>
<gene>
    <name evidence="2" type="ORF">GGQ92_000545</name>
</gene>
<proteinExistence type="predicted"/>
<name>A0A841RM32_9BACI</name>
<protein>
    <submittedName>
        <fullName evidence="2">Competence protein ComGF</fullName>
    </submittedName>
</protein>
<comment type="caution">
    <text evidence="2">The sequence shown here is derived from an EMBL/GenBank/DDBJ whole genome shotgun (WGS) entry which is preliminary data.</text>
</comment>
<organism evidence="2 3">
    <name type="scientific">Gracilibacillus halotolerans</name>
    <dbReference type="NCBI Taxonomy" id="74386"/>
    <lineage>
        <taxon>Bacteria</taxon>
        <taxon>Bacillati</taxon>
        <taxon>Bacillota</taxon>
        <taxon>Bacilli</taxon>
        <taxon>Bacillales</taxon>
        <taxon>Bacillaceae</taxon>
        <taxon>Gracilibacillus</taxon>
    </lineage>
</organism>
<keyword evidence="1" id="KW-1133">Transmembrane helix</keyword>
<dbReference type="Pfam" id="PF15980">
    <property type="entry name" value="ComGF"/>
    <property type="match status" value="1"/>
</dbReference>
<keyword evidence="3" id="KW-1185">Reference proteome</keyword>
<feature type="transmembrane region" description="Helical" evidence="1">
    <location>
        <begin position="14"/>
        <end position="32"/>
    </location>
</feature>
<dbReference type="Proteomes" id="UP000572212">
    <property type="component" value="Unassembled WGS sequence"/>
</dbReference>
<evidence type="ECO:0000313" key="2">
    <source>
        <dbReference type="EMBL" id="MBB6511778.1"/>
    </source>
</evidence>
<accession>A0A841RM32</accession>
<reference evidence="2 3" key="1">
    <citation type="submission" date="2020-08" db="EMBL/GenBank/DDBJ databases">
        <title>Genomic Encyclopedia of Type Strains, Phase IV (KMG-IV): sequencing the most valuable type-strain genomes for metagenomic binning, comparative biology and taxonomic classification.</title>
        <authorList>
            <person name="Goeker M."/>
        </authorList>
    </citation>
    <scope>NUCLEOTIDE SEQUENCE [LARGE SCALE GENOMIC DNA]</scope>
    <source>
        <strain evidence="2 3">DSM 11805</strain>
    </source>
</reference>
<dbReference type="EMBL" id="JACHON010000001">
    <property type="protein sequence ID" value="MBB6511778.1"/>
    <property type="molecule type" value="Genomic_DNA"/>
</dbReference>
<keyword evidence="1" id="KW-0472">Membrane</keyword>
<evidence type="ECO:0000256" key="1">
    <source>
        <dbReference type="SAM" id="Phobius"/>
    </source>
</evidence>
<dbReference type="InterPro" id="IPR016977">
    <property type="entry name" value="ComGF"/>
</dbReference>
<dbReference type="AlphaFoldDB" id="A0A841RM32"/>
<keyword evidence="1" id="KW-0812">Transmembrane</keyword>
<dbReference type="RefSeq" id="WP_184244309.1">
    <property type="nucleotide sequence ID" value="NZ_BAAACU010000022.1"/>
</dbReference>
<sequence length="137" mass="16122">MIFRNQKGAILTEWLLAIILFIFIIQLAFPLFQLMNGNKNQLSPLLFFYHQLEIELQQATDIGWDNQSIFFSDTNNRRISISTYGSHIRKQVNYQGHEILLRDIEHFRVSGREDSHLKVIITLRNGDSLEKYIEITP</sequence>